<evidence type="ECO:0000313" key="2">
    <source>
        <dbReference type="EMBL" id="MBX55507.1"/>
    </source>
</evidence>
<evidence type="ECO:0000256" key="1">
    <source>
        <dbReference type="SAM" id="Phobius"/>
    </source>
</evidence>
<keyword evidence="1" id="KW-0812">Transmembrane</keyword>
<keyword evidence="1" id="KW-0472">Membrane</keyword>
<dbReference type="AlphaFoldDB" id="A0A2P2PL88"/>
<dbReference type="EMBL" id="GGEC01075023">
    <property type="protein sequence ID" value="MBX55507.1"/>
    <property type="molecule type" value="Transcribed_RNA"/>
</dbReference>
<sequence>MFITIIRMYTHLMPSICWEIELMRTLIYLSFISFFVFTPFFLVLHCFITCMCQSTWHFIPCPELPLSCMN</sequence>
<name>A0A2P2PL88_RHIMU</name>
<accession>A0A2P2PL88</accession>
<protein>
    <submittedName>
        <fullName evidence="2">Uncharacterized protein</fullName>
    </submittedName>
</protein>
<reference evidence="2" key="1">
    <citation type="submission" date="2018-02" db="EMBL/GenBank/DDBJ databases">
        <title>Rhizophora mucronata_Transcriptome.</title>
        <authorList>
            <person name="Meera S.P."/>
            <person name="Sreeshan A."/>
            <person name="Augustine A."/>
        </authorList>
    </citation>
    <scope>NUCLEOTIDE SEQUENCE</scope>
    <source>
        <tissue evidence="2">Leaf</tissue>
    </source>
</reference>
<organism evidence="2">
    <name type="scientific">Rhizophora mucronata</name>
    <name type="common">Asiatic mangrove</name>
    <dbReference type="NCBI Taxonomy" id="61149"/>
    <lineage>
        <taxon>Eukaryota</taxon>
        <taxon>Viridiplantae</taxon>
        <taxon>Streptophyta</taxon>
        <taxon>Embryophyta</taxon>
        <taxon>Tracheophyta</taxon>
        <taxon>Spermatophyta</taxon>
        <taxon>Magnoliopsida</taxon>
        <taxon>eudicotyledons</taxon>
        <taxon>Gunneridae</taxon>
        <taxon>Pentapetalae</taxon>
        <taxon>rosids</taxon>
        <taxon>fabids</taxon>
        <taxon>Malpighiales</taxon>
        <taxon>Rhizophoraceae</taxon>
        <taxon>Rhizophora</taxon>
    </lineage>
</organism>
<keyword evidence="1" id="KW-1133">Transmembrane helix</keyword>
<proteinExistence type="predicted"/>
<feature type="transmembrane region" description="Helical" evidence="1">
    <location>
        <begin position="26"/>
        <end position="44"/>
    </location>
</feature>